<proteinExistence type="predicted"/>
<organism evidence="1 2">
    <name type="scientific">Pluteus cervinus</name>
    <dbReference type="NCBI Taxonomy" id="181527"/>
    <lineage>
        <taxon>Eukaryota</taxon>
        <taxon>Fungi</taxon>
        <taxon>Dikarya</taxon>
        <taxon>Basidiomycota</taxon>
        <taxon>Agaricomycotina</taxon>
        <taxon>Agaricomycetes</taxon>
        <taxon>Agaricomycetidae</taxon>
        <taxon>Agaricales</taxon>
        <taxon>Pluteineae</taxon>
        <taxon>Pluteaceae</taxon>
        <taxon>Pluteus</taxon>
    </lineage>
</organism>
<evidence type="ECO:0000313" key="1">
    <source>
        <dbReference type="EMBL" id="TFK75413.1"/>
    </source>
</evidence>
<evidence type="ECO:0000313" key="2">
    <source>
        <dbReference type="Proteomes" id="UP000308600"/>
    </source>
</evidence>
<dbReference type="EMBL" id="ML208263">
    <property type="protein sequence ID" value="TFK75413.1"/>
    <property type="molecule type" value="Genomic_DNA"/>
</dbReference>
<dbReference type="Proteomes" id="UP000308600">
    <property type="component" value="Unassembled WGS sequence"/>
</dbReference>
<sequence>MDTPAPGTNPNCYELDVFGQQPALNSLYTQITFCFSVSNASSHPAIIKTLTGGLERLSASFPWVAGQVVNGVSGDGNGDVFKIISSERMPRLIVKDLRDDPLVPSMEALKQANFPMSSLDESVVAPRKTLPGNPDEYASEPTPVFLLQANFIAGGLLLTFVALHSKRLLSKACRNEPFTSDEVSVGNLPRRNIIPLLDDSDSGLAHQVVRPTVSNNPIQVGAPPPRCRWAYFTFPSTSLAILKSLATETMTLSSGYVSTDDALSALIWQSVSRARLPRLTSATKATFARAIDPRRYLGIPQTYPGLVQNMTYNAYTIQELLAQPLGCVASELRAAVDPKTSNLGYKTRALATLLSRTADKGTISVTATLDLSVDIMLSSWGKVDSGLDFNLGFGKPDVVRRPQFVPVESLMYLMPKTSDGEIALAICLRDEDMERLRTDEEFTRYGIYVG</sequence>
<reference evidence="1 2" key="1">
    <citation type="journal article" date="2019" name="Nat. Ecol. Evol.">
        <title>Megaphylogeny resolves global patterns of mushroom evolution.</title>
        <authorList>
            <person name="Varga T."/>
            <person name="Krizsan K."/>
            <person name="Foldi C."/>
            <person name="Dima B."/>
            <person name="Sanchez-Garcia M."/>
            <person name="Sanchez-Ramirez S."/>
            <person name="Szollosi G.J."/>
            <person name="Szarkandi J.G."/>
            <person name="Papp V."/>
            <person name="Albert L."/>
            <person name="Andreopoulos W."/>
            <person name="Angelini C."/>
            <person name="Antonin V."/>
            <person name="Barry K.W."/>
            <person name="Bougher N.L."/>
            <person name="Buchanan P."/>
            <person name="Buyck B."/>
            <person name="Bense V."/>
            <person name="Catcheside P."/>
            <person name="Chovatia M."/>
            <person name="Cooper J."/>
            <person name="Damon W."/>
            <person name="Desjardin D."/>
            <person name="Finy P."/>
            <person name="Geml J."/>
            <person name="Haridas S."/>
            <person name="Hughes K."/>
            <person name="Justo A."/>
            <person name="Karasinski D."/>
            <person name="Kautmanova I."/>
            <person name="Kiss B."/>
            <person name="Kocsube S."/>
            <person name="Kotiranta H."/>
            <person name="LaButti K.M."/>
            <person name="Lechner B.E."/>
            <person name="Liimatainen K."/>
            <person name="Lipzen A."/>
            <person name="Lukacs Z."/>
            <person name="Mihaltcheva S."/>
            <person name="Morgado L.N."/>
            <person name="Niskanen T."/>
            <person name="Noordeloos M.E."/>
            <person name="Ohm R.A."/>
            <person name="Ortiz-Santana B."/>
            <person name="Ovrebo C."/>
            <person name="Racz N."/>
            <person name="Riley R."/>
            <person name="Savchenko A."/>
            <person name="Shiryaev A."/>
            <person name="Soop K."/>
            <person name="Spirin V."/>
            <person name="Szebenyi C."/>
            <person name="Tomsovsky M."/>
            <person name="Tulloss R.E."/>
            <person name="Uehling J."/>
            <person name="Grigoriev I.V."/>
            <person name="Vagvolgyi C."/>
            <person name="Papp T."/>
            <person name="Martin F.M."/>
            <person name="Miettinen O."/>
            <person name="Hibbett D.S."/>
            <person name="Nagy L.G."/>
        </authorList>
    </citation>
    <scope>NUCLEOTIDE SEQUENCE [LARGE SCALE GENOMIC DNA]</scope>
    <source>
        <strain evidence="1 2">NL-1719</strain>
    </source>
</reference>
<keyword evidence="2" id="KW-1185">Reference proteome</keyword>
<accession>A0ACD3BAR1</accession>
<name>A0ACD3BAR1_9AGAR</name>
<gene>
    <name evidence="1" type="ORF">BDN72DRAFT_832289</name>
</gene>
<protein>
    <submittedName>
        <fullName evidence="1">Trichothecene 3-O-acetyltransferase</fullName>
    </submittedName>
</protein>